<evidence type="ECO:0000256" key="1">
    <source>
        <dbReference type="ARBA" id="ARBA00023015"/>
    </source>
</evidence>
<evidence type="ECO:0000313" key="7">
    <source>
        <dbReference type="Proteomes" id="UP001478817"/>
    </source>
</evidence>
<dbReference type="PROSITE" id="PS50977">
    <property type="entry name" value="HTH_TETR_2"/>
    <property type="match status" value="1"/>
</dbReference>
<dbReference type="PANTHER" id="PTHR30055:SF234">
    <property type="entry name" value="HTH-TYPE TRANSCRIPTIONAL REGULATOR BETI"/>
    <property type="match status" value="1"/>
</dbReference>
<protein>
    <submittedName>
        <fullName evidence="6">TetR/AcrR family transcriptional regulator</fullName>
    </submittedName>
</protein>
<evidence type="ECO:0000313" key="6">
    <source>
        <dbReference type="EMBL" id="MEQ2637983.1"/>
    </source>
</evidence>
<evidence type="ECO:0000256" key="4">
    <source>
        <dbReference type="PROSITE-ProRule" id="PRU00335"/>
    </source>
</evidence>
<dbReference type="Gene3D" id="1.10.357.10">
    <property type="entry name" value="Tetracycline Repressor, domain 2"/>
    <property type="match status" value="1"/>
</dbReference>
<dbReference type="Proteomes" id="UP001478817">
    <property type="component" value="Unassembled WGS sequence"/>
</dbReference>
<dbReference type="Pfam" id="PF00440">
    <property type="entry name" value="TetR_N"/>
    <property type="match status" value="1"/>
</dbReference>
<proteinExistence type="predicted"/>
<dbReference type="Gene3D" id="1.10.10.60">
    <property type="entry name" value="Homeodomain-like"/>
    <property type="match status" value="1"/>
</dbReference>
<dbReference type="PRINTS" id="PR00455">
    <property type="entry name" value="HTHTETR"/>
</dbReference>
<organism evidence="6 7">
    <name type="scientific">Paratractidigestivibacter faecalis</name>
    <dbReference type="NCBI Taxonomy" id="2292441"/>
    <lineage>
        <taxon>Bacteria</taxon>
        <taxon>Bacillati</taxon>
        <taxon>Actinomycetota</taxon>
        <taxon>Coriobacteriia</taxon>
        <taxon>Coriobacteriales</taxon>
        <taxon>Atopobiaceae</taxon>
        <taxon>Paratractidigestivibacter</taxon>
    </lineage>
</organism>
<feature type="domain" description="HTH tetR-type" evidence="5">
    <location>
        <begin position="48"/>
        <end position="108"/>
    </location>
</feature>
<keyword evidence="7" id="KW-1185">Reference proteome</keyword>
<feature type="DNA-binding region" description="H-T-H motif" evidence="4">
    <location>
        <begin position="71"/>
        <end position="90"/>
    </location>
</feature>
<comment type="caution">
    <text evidence="6">The sequence shown here is derived from an EMBL/GenBank/DDBJ whole genome shotgun (WGS) entry which is preliminary data.</text>
</comment>
<evidence type="ECO:0000256" key="2">
    <source>
        <dbReference type="ARBA" id="ARBA00023125"/>
    </source>
</evidence>
<dbReference type="InterPro" id="IPR036271">
    <property type="entry name" value="Tet_transcr_reg_TetR-rel_C_sf"/>
</dbReference>
<dbReference type="InterPro" id="IPR001647">
    <property type="entry name" value="HTH_TetR"/>
</dbReference>
<name>A0ABV1IGF1_9ACTN</name>
<keyword evidence="3" id="KW-0804">Transcription</keyword>
<evidence type="ECO:0000256" key="3">
    <source>
        <dbReference type="ARBA" id="ARBA00023163"/>
    </source>
</evidence>
<dbReference type="InterPro" id="IPR050109">
    <property type="entry name" value="HTH-type_TetR-like_transc_reg"/>
</dbReference>
<reference evidence="6 7" key="1">
    <citation type="submission" date="2024-04" db="EMBL/GenBank/DDBJ databases">
        <title>Human intestinal bacterial collection.</title>
        <authorList>
            <person name="Pauvert C."/>
            <person name="Hitch T.C.A."/>
            <person name="Clavel T."/>
        </authorList>
    </citation>
    <scope>NUCLEOTIDE SEQUENCE [LARGE SCALE GENOMIC DNA]</scope>
    <source>
        <strain evidence="6 7">CLA-AA-H197</strain>
    </source>
</reference>
<dbReference type="InterPro" id="IPR009057">
    <property type="entry name" value="Homeodomain-like_sf"/>
</dbReference>
<keyword evidence="1" id="KW-0805">Transcription regulation</keyword>
<gene>
    <name evidence="6" type="ORF">AAAT05_06490</name>
</gene>
<sequence length="249" mass="26705">MSLLDKDVTEDIARGIRTVHEAAKGGIETAAARGATRLRSGAKTRKSAATREKIMAAATELMVERGNTDFQMSEVSARCQMSKGALYYYFADKGALVQAIFDASIDDLVDQIEGAVAKASSAMESIEGIARVLARGMRPRSPLALAMGREVSNTEKSVLPSVETRLARIVSIFSAQFDRAKEEGLVRPEVSSRLGAIAIAGAFTFAVLEQPEENALSDSDEFSAQLVRLAFEGMGTPKAQERLGLDRAS</sequence>
<keyword evidence="2 4" id="KW-0238">DNA-binding</keyword>
<accession>A0ABV1IGF1</accession>
<dbReference type="EMBL" id="JBBNGS010000011">
    <property type="protein sequence ID" value="MEQ2637983.1"/>
    <property type="molecule type" value="Genomic_DNA"/>
</dbReference>
<evidence type="ECO:0000259" key="5">
    <source>
        <dbReference type="PROSITE" id="PS50977"/>
    </source>
</evidence>
<dbReference type="RefSeq" id="WP_349182557.1">
    <property type="nucleotide sequence ID" value="NZ_JBBNGS010000011.1"/>
</dbReference>
<dbReference type="SUPFAM" id="SSF48498">
    <property type="entry name" value="Tetracyclin repressor-like, C-terminal domain"/>
    <property type="match status" value="1"/>
</dbReference>
<dbReference type="PANTHER" id="PTHR30055">
    <property type="entry name" value="HTH-TYPE TRANSCRIPTIONAL REGULATOR RUTR"/>
    <property type="match status" value="1"/>
</dbReference>
<dbReference type="SUPFAM" id="SSF46689">
    <property type="entry name" value="Homeodomain-like"/>
    <property type="match status" value="1"/>
</dbReference>